<feature type="compositionally biased region" description="Basic and acidic residues" evidence="2">
    <location>
        <begin position="555"/>
        <end position="571"/>
    </location>
</feature>
<dbReference type="SUPFAM" id="SSF49879">
    <property type="entry name" value="SMAD/FHA domain"/>
    <property type="match status" value="1"/>
</dbReference>
<feature type="compositionally biased region" description="Gly residues" evidence="2">
    <location>
        <begin position="325"/>
        <end position="337"/>
    </location>
</feature>
<feature type="compositionally biased region" description="Basic and acidic residues" evidence="2">
    <location>
        <begin position="579"/>
        <end position="597"/>
    </location>
</feature>
<dbReference type="PANTHER" id="PTHR15715">
    <property type="entry name" value="CENTROSOMAL PROTEIN OF 170 KDA"/>
    <property type="match status" value="1"/>
</dbReference>
<organism evidence="4 8">
    <name type="scientific">Petromyzon marinus</name>
    <name type="common">Sea lamprey</name>
    <dbReference type="NCBI Taxonomy" id="7757"/>
    <lineage>
        <taxon>Eukaryota</taxon>
        <taxon>Metazoa</taxon>
        <taxon>Chordata</taxon>
        <taxon>Craniata</taxon>
        <taxon>Vertebrata</taxon>
        <taxon>Cyclostomata</taxon>
        <taxon>Hyperoartia</taxon>
        <taxon>Petromyzontiformes</taxon>
        <taxon>Petromyzontidae</taxon>
        <taxon>Petromyzon</taxon>
    </lineage>
</organism>
<feature type="compositionally biased region" description="Pro residues" evidence="2">
    <location>
        <begin position="1271"/>
        <end position="1286"/>
    </location>
</feature>
<evidence type="ECO:0000313" key="6">
    <source>
        <dbReference type="RefSeq" id="XP_032820050.1"/>
    </source>
</evidence>
<dbReference type="KEGG" id="pmrn:116947890"/>
<feature type="compositionally biased region" description="Basic residues" evidence="2">
    <location>
        <begin position="1491"/>
        <end position="1500"/>
    </location>
</feature>
<feature type="compositionally biased region" description="Low complexity" evidence="2">
    <location>
        <begin position="1501"/>
        <end position="1530"/>
    </location>
</feature>
<feature type="compositionally biased region" description="Pro residues" evidence="2">
    <location>
        <begin position="1833"/>
        <end position="1843"/>
    </location>
</feature>
<evidence type="ECO:0000313" key="7">
    <source>
        <dbReference type="RefSeq" id="XP_032820051.1"/>
    </source>
</evidence>
<feature type="region of interest" description="Disordered" evidence="2">
    <location>
        <begin position="391"/>
        <end position="640"/>
    </location>
</feature>
<keyword evidence="4" id="KW-1185">Reference proteome</keyword>
<proteinExistence type="inferred from homology"/>
<evidence type="ECO:0000259" key="3">
    <source>
        <dbReference type="PROSITE" id="PS50006"/>
    </source>
</evidence>
<feature type="region of interest" description="Disordered" evidence="2">
    <location>
        <begin position="734"/>
        <end position="829"/>
    </location>
</feature>
<dbReference type="RefSeq" id="XP_032820052.1">
    <property type="nucleotide sequence ID" value="XM_032964161.1"/>
</dbReference>
<reference evidence="5 6" key="1">
    <citation type="submission" date="2025-04" db="UniProtKB">
        <authorList>
            <consortium name="RefSeq"/>
        </authorList>
    </citation>
    <scope>IDENTIFICATION</scope>
    <source>
        <tissue evidence="5 6">Sperm</tissue>
    </source>
</reference>
<gene>
    <name evidence="5 6 7 8" type="primary">LOC116947890</name>
</gene>
<feature type="compositionally biased region" description="Gly residues" evidence="2">
    <location>
        <begin position="625"/>
        <end position="634"/>
    </location>
</feature>
<dbReference type="Pfam" id="PF15308">
    <property type="entry name" value="CEP170_C"/>
    <property type="match status" value="2"/>
</dbReference>
<feature type="compositionally biased region" description="Basic and acidic residues" evidence="2">
    <location>
        <begin position="973"/>
        <end position="993"/>
    </location>
</feature>
<feature type="compositionally biased region" description="Basic and acidic residues" evidence="2">
    <location>
        <begin position="1165"/>
        <end position="1177"/>
    </location>
</feature>
<feature type="compositionally biased region" description="Polar residues" evidence="2">
    <location>
        <begin position="904"/>
        <end position="917"/>
    </location>
</feature>
<feature type="compositionally biased region" description="Basic and acidic residues" evidence="2">
    <location>
        <begin position="1245"/>
        <end position="1255"/>
    </location>
</feature>
<feature type="compositionally biased region" description="Low complexity" evidence="2">
    <location>
        <begin position="1132"/>
        <end position="1145"/>
    </location>
</feature>
<feature type="compositionally biased region" description="Low complexity" evidence="2">
    <location>
        <begin position="133"/>
        <end position="153"/>
    </location>
</feature>
<dbReference type="Pfam" id="PF00498">
    <property type="entry name" value="FHA"/>
    <property type="match status" value="1"/>
</dbReference>
<dbReference type="InterPro" id="IPR029300">
    <property type="entry name" value="CEP170_C"/>
</dbReference>
<name>A0AAJ7TP29_PETMA</name>
<feature type="compositionally biased region" description="Low complexity" evidence="2">
    <location>
        <begin position="1610"/>
        <end position="1623"/>
    </location>
</feature>
<feature type="compositionally biased region" description="Gly residues" evidence="2">
    <location>
        <begin position="1531"/>
        <end position="1554"/>
    </location>
</feature>
<dbReference type="RefSeq" id="XP_032820050.1">
    <property type="nucleotide sequence ID" value="XM_032964159.1"/>
</dbReference>
<feature type="compositionally biased region" description="Basic and acidic residues" evidence="2">
    <location>
        <begin position="921"/>
        <end position="930"/>
    </location>
</feature>
<feature type="compositionally biased region" description="Low complexity" evidence="2">
    <location>
        <begin position="781"/>
        <end position="790"/>
    </location>
</feature>
<feature type="compositionally biased region" description="Low complexity" evidence="2">
    <location>
        <begin position="1420"/>
        <end position="1432"/>
    </location>
</feature>
<feature type="region of interest" description="Disordered" evidence="2">
    <location>
        <begin position="1653"/>
        <end position="1673"/>
    </location>
</feature>
<feature type="domain" description="FHA" evidence="3">
    <location>
        <begin position="22"/>
        <end position="73"/>
    </location>
</feature>
<feature type="compositionally biased region" description="Low complexity" evidence="2">
    <location>
        <begin position="1904"/>
        <end position="1913"/>
    </location>
</feature>
<feature type="compositionally biased region" description="Low complexity" evidence="2">
    <location>
        <begin position="1466"/>
        <end position="1490"/>
    </location>
</feature>
<dbReference type="Proteomes" id="UP001318040">
    <property type="component" value="Chromosome 31"/>
</dbReference>
<accession>A0AAJ7TP29</accession>
<comment type="similarity">
    <text evidence="1">Belongs to the CEP170 family.</text>
</comment>
<feature type="compositionally biased region" description="Polar residues" evidence="2">
    <location>
        <begin position="734"/>
        <end position="748"/>
    </location>
</feature>
<feature type="region of interest" description="Disordered" evidence="2">
    <location>
        <begin position="107"/>
        <end position="239"/>
    </location>
</feature>
<dbReference type="InterPro" id="IPR000253">
    <property type="entry name" value="FHA_dom"/>
</dbReference>
<evidence type="ECO:0000256" key="2">
    <source>
        <dbReference type="SAM" id="MobiDB-lite"/>
    </source>
</evidence>
<feature type="compositionally biased region" description="Polar residues" evidence="2">
    <location>
        <begin position="1089"/>
        <end position="1099"/>
    </location>
</feature>
<protein>
    <submittedName>
        <fullName evidence="5 6">Centrosomal protein of 170 kDa-like isoform X1</fullName>
    </submittedName>
</protein>
<dbReference type="InterPro" id="IPR051176">
    <property type="entry name" value="Cent_Immune-Sig_Mod"/>
</dbReference>
<dbReference type="RefSeq" id="XP_032820049.1">
    <property type="nucleotide sequence ID" value="XM_032964158.1"/>
</dbReference>
<evidence type="ECO:0000313" key="4">
    <source>
        <dbReference type="Proteomes" id="UP001318040"/>
    </source>
</evidence>
<feature type="region of interest" description="Disordered" evidence="2">
    <location>
        <begin position="1602"/>
        <end position="1631"/>
    </location>
</feature>
<feature type="compositionally biased region" description="Low complexity" evidence="2">
    <location>
        <begin position="1219"/>
        <end position="1231"/>
    </location>
</feature>
<feature type="region of interest" description="Disordered" evidence="2">
    <location>
        <begin position="1820"/>
        <end position="1925"/>
    </location>
</feature>
<feature type="compositionally biased region" description="Basic and acidic residues" evidence="2">
    <location>
        <begin position="422"/>
        <end position="437"/>
    </location>
</feature>
<evidence type="ECO:0000256" key="1">
    <source>
        <dbReference type="ARBA" id="ARBA00010436"/>
    </source>
</evidence>
<dbReference type="SMART" id="SM00240">
    <property type="entry name" value="FHA"/>
    <property type="match status" value="1"/>
</dbReference>
<feature type="compositionally biased region" description="Gly residues" evidence="2">
    <location>
        <begin position="472"/>
        <end position="488"/>
    </location>
</feature>
<dbReference type="PANTHER" id="PTHR15715:SF47">
    <property type="entry name" value="FHA DOMAIN-CONTAINING PROTEIN"/>
    <property type="match status" value="1"/>
</dbReference>
<feature type="compositionally biased region" description="Basic and acidic residues" evidence="2">
    <location>
        <begin position="255"/>
        <end position="281"/>
    </location>
</feature>
<feature type="compositionally biased region" description="Basic and acidic residues" evidence="2">
    <location>
        <begin position="1071"/>
        <end position="1088"/>
    </location>
</feature>
<feature type="region of interest" description="Disordered" evidence="2">
    <location>
        <begin position="883"/>
        <end position="1100"/>
    </location>
</feature>
<dbReference type="RefSeq" id="XP_032820051.1">
    <property type="nucleotide sequence ID" value="XM_032964160.1"/>
</dbReference>
<feature type="compositionally biased region" description="Basic and acidic residues" evidence="2">
    <location>
        <begin position="1408"/>
        <end position="1419"/>
    </location>
</feature>
<sequence length="1925" mass="198820">MSETWWFLVGAGGTRHRLPRELIFAGREDCELVLHSRSVDKQHAVINYDLVHDQHMLKDLGSLNGTFVNEVPVPDQTYVSLKQSDVIRFGYDPNVYTVEKGEHKVPEEALRHEGYSSTMQRLQEERGATALEAATSDQAAQDDGQAAAGSSQAPDHETAVDGGSSSSKGPHEAPAPASRGTPLYGRPSWWGESDGEWKGLGATDSSLHRDKFSGTDGAAMQHYPSPPDGASEEEAQKSGVGSLYMEGANGYAGLRREPSYFEIPTKELQREGSEPPTRDTDCTANATDPGSPFVSGPGHASFTIEFDENSPGKVTIRDHVPGAPAGSGGGGGGGGAAGSVCSGSPGPGQPGGRPRLSGRDSPRIAADGVVGVAAAADSKVADWLAQSGVPAACARRSARKAGDPVVSAKGEATANGKAFKGSKHEDGTQSDREDESVRGSGGGKGGSLRDALAKHRLEQQQARLRSRDDGGGGDSGGGGGGGGVGGASSPGPAQQGTPPAQRQGVPGHGAAFTIEFFFNEDDGNPRKRRSNSFSPGSAPEAADGGPLTALRGKVGRAERPSASPRETEPRGKPPATSNGERRSREGSPHTGETRLLSEKTFVSVSVGPRPELPRTSPDGDAQKNGDGGSGVGGRGGDHRGLLAEIGETSKVYGVSVNVSSSLPHTDKDGKTKADGITAASAALGWKDGKPELEWQSGLGGTIAVYPVTQLTGTDPLAQQARPVGPVAPSASQYRSQWASLATTPNGSWPSFPPGQDRPTEPTPTAPDKDADGGESCVSVRSSASDGTSSQSDRRRRALPQIPLERTHSDGIPTTAVGPFLARPSTGTGAVEEKEGARVVAADGLASQDGQTVAERAACGGNIWEIDVTCTSVKESASLGLRTLSAKTTGMQRSDAGDVKGGPRQPSQSDSGFSTPKTSYHKAGDEQRDSAGSRQQSTKSDTRPESEGGLSTRPFGDKPLKAIGLLNSSLQDEVLGRPRSASESRPTRPSDVQKKSSGKALVRQGSFTKERPSSLVPIEMLPHISTVAPAESQCEGTEARSPAPSSEAPKARSCSRDESEAKGGAAVGKDFSAGHRERSNGGETRKRNDSGNTASSTDTSLLLKETEAAVAALEAKLSVSGGWEGLGSPIRSPSPESDVDTSSTVSLVNGEGQRKAVTQRKASANAREKLSELRKARSVDPGAKADVVLGSRRTRPGVDRVGTVARPPSADWTTDDDRPSSSTARAASSDRASGSHPPPGLTSTDELMRTKLEGRRASAAATMSRGGGAVAAPPPRGGFVPTPPSSKPRPTRTSLMRRARLGDVSDNESGDVDRASVISDVSTTSSTGARPSPQPGPRRSLSRIDLLAQPRRPRVSSSRSDTEATVMSPASGRSSLGSRIAEAGRGNLAAARLSGAAHGTPGAMARSRTCSESRDREPRSRSSSSTHSSPSGTRWRHRLTDYTSTSEDEFGASRGGGAAPRYSVRMRAPGAPADTRGGATRGGPATATLAAPHHHHHHHRPTSGSSSSTSTVTSSRPHSGGVGAALPPRGAATGGGGGGGGGAAALGGRRGGGAAHTGAGKPQAKGGDEDYLRHWTVHSEEIARISKDLAKDLAILAREIHSVTGDPDGVSSSGTAPSTTGSTAPPTPGSSIDAREELVPRIFDESLNFKKVPLPERPCADSNDGTGGQRLSEVKDPFTPITRKRTWSRDEVVLDTLMLTSIAQLSQRIRSATDKTTSKIRYLFKDQDLPWEAIESKLSFDGEVPLLRTTSRELTSILQDLRKVEKQLQVINFIIDPDRVLESAGTLNTPVTASTPARAACGYATQAPGTTAPQLVHAMLAGGQPTPAGSLTPMPAPRGPPLPFPGHGVPSFAAAYDGPPSSVGQETGSSLGRGGGRDNGGPPPPRLSLLAVSVDTERPDGSGTDAGSRSARSNGAGGADGQGSQG</sequence>
<feature type="region of interest" description="Disordered" evidence="2">
    <location>
        <begin position="255"/>
        <end position="364"/>
    </location>
</feature>
<feature type="compositionally biased region" description="Gly residues" evidence="2">
    <location>
        <begin position="1914"/>
        <end position="1925"/>
    </location>
</feature>
<dbReference type="PROSITE" id="PS50006">
    <property type="entry name" value="FHA_DOMAIN"/>
    <property type="match status" value="1"/>
</dbReference>
<evidence type="ECO:0000313" key="8">
    <source>
        <dbReference type="RefSeq" id="XP_032820052.1"/>
    </source>
</evidence>
<feature type="compositionally biased region" description="Low complexity" evidence="2">
    <location>
        <begin position="489"/>
        <end position="504"/>
    </location>
</feature>
<dbReference type="InterPro" id="IPR008984">
    <property type="entry name" value="SMAD_FHA_dom_sf"/>
</dbReference>
<feature type="region of interest" description="Disordered" evidence="2">
    <location>
        <begin position="1119"/>
        <end position="1567"/>
    </location>
</feature>
<dbReference type="Gene3D" id="2.60.200.20">
    <property type="match status" value="1"/>
</dbReference>
<evidence type="ECO:0000313" key="5">
    <source>
        <dbReference type="RefSeq" id="XP_032820049.1"/>
    </source>
</evidence>